<protein>
    <submittedName>
        <fullName evidence="1">Uncharacterized protein</fullName>
    </submittedName>
</protein>
<name>A0A977TF69_9CAUD</name>
<sequence length="81" mass="9395">MSEQAIRINVAKKQPKPGWDGKPQFRHHCAVNLDYLADLDTVHEVVQQLRVAFPVGEYHITVTRWVLRGERIKVEGCDEDR</sequence>
<dbReference type="Proteomes" id="UP001060584">
    <property type="component" value="Segment"/>
</dbReference>
<evidence type="ECO:0000313" key="2">
    <source>
        <dbReference type="Proteomes" id="UP001060584"/>
    </source>
</evidence>
<evidence type="ECO:0000313" key="1">
    <source>
        <dbReference type="EMBL" id="UXQ84859.1"/>
    </source>
</evidence>
<dbReference type="EMBL" id="OP313111">
    <property type="protein sequence ID" value="UXQ84859.1"/>
    <property type="molecule type" value="Genomic_DNA"/>
</dbReference>
<accession>A0A977TF69</accession>
<keyword evidence="2" id="KW-1185">Reference proteome</keyword>
<reference evidence="1 2" key="1">
    <citation type="submission" date="2022-08" db="EMBL/GenBank/DDBJ databases">
        <authorList>
            <person name="Chen G.D."/>
        </authorList>
    </citation>
    <scope>NUCLEOTIDE SEQUENCE [LARGE SCALE GENOMIC DNA]</scope>
</reference>
<gene>
    <name evidence="1" type="ORF">10RS306A_gene4579</name>
</gene>
<proteinExistence type="predicted"/>
<organism evidence="1 2">
    <name type="scientific">Ralstonia phage 10RS306A</name>
    <dbReference type="NCBI Taxonomy" id="2968818"/>
    <lineage>
        <taxon>Viruses</taxon>
        <taxon>Duplodnaviria</taxon>
        <taxon>Heunggongvirae</taxon>
        <taxon>Uroviricota</taxon>
        <taxon>Caudoviricetes</taxon>
        <taxon>Autographivirales</taxon>
        <taxon>Autotranscriptaviridae</taxon>
        <taxon>Serkorvirus</taxon>
        <taxon>Serkorvirus 10RS306A</taxon>
    </lineage>
</organism>